<dbReference type="GO" id="GO:0016114">
    <property type="term" value="P:terpenoid biosynthetic process"/>
    <property type="evidence" value="ECO:0007669"/>
    <property type="project" value="InterPro"/>
</dbReference>
<evidence type="ECO:0000256" key="6">
    <source>
        <dbReference type="ARBA" id="ARBA00008480"/>
    </source>
</evidence>
<dbReference type="EMBL" id="BNAB01000009">
    <property type="protein sequence ID" value="GHE02444.1"/>
    <property type="molecule type" value="Genomic_DNA"/>
</dbReference>
<dbReference type="RefSeq" id="WP_035846646.1">
    <property type="nucleotide sequence ID" value="NZ_BNAB01000009.1"/>
</dbReference>
<feature type="site" description="Transition state stabilizer" evidence="14">
    <location>
        <position position="263"/>
    </location>
</feature>
<evidence type="ECO:0000313" key="16">
    <source>
        <dbReference type="EMBL" id="GHE02444.1"/>
    </source>
</evidence>
<comment type="catalytic activity">
    <reaction evidence="1 14">
        <text>4-CDP-2-C-methyl-D-erythritol 2-phosphate = 2-C-methyl-D-erythritol 2,4-cyclic diphosphate + CMP</text>
        <dbReference type="Rhea" id="RHEA:23864"/>
        <dbReference type="ChEBI" id="CHEBI:57919"/>
        <dbReference type="ChEBI" id="CHEBI:58483"/>
        <dbReference type="ChEBI" id="CHEBI:60377"/>
        <dbReference type="EC" id="4.6.1.12"/>
    </reaction>
</comment>
<name>A0AAN4US38_9RHOB</name>
<keyword evidence="10 14" id="KW-0479">Metal-binding</keyword>
<evidence type="ECO:0000256" key="11">
    <source>
        <dbReference type="ARBA" id="ARBA00023229"/>
    </source>
</evidence>
<keyword evidence="13 14" id="KW-0511">Multifunctional enzyme</keyword>
<comment type="caution">
    <text evidence="16">The sequence shown here is derived from an EMBL/GenBank/DDBJ whole genome shotgun (WGS) entry which is preliminary data.</text>
</comment>
<evidence type="ECO:0000256" key="3">
    <source>
        <dbReference type="ARBA" id="ARBA00001968"/>
    </source>
</evidence>
<dbReference type="PANTHER" id="PTHR43181:SF1">
    <property type="entry name" value="2-C-METHYL-D-ERYTHRITOL 2,4-CYCLODIPHOSPHATE SYNTHASE, CHLOROPLASTIC"/>
    <property type="match status" value="1"/>
</dbReference>
<comment type="pathway">
    <text evidence="4 14">Isoprenoid biosynthesis; isopentenyl diphosphate biosynthesis via DXP pathway; isopentenyl diphosphate from 1-deoxy-D-xylulose 5-phosphate: step 4/6.</text>
</comment>
<dbReference type="SUPFAM" id="SSF69765">
    <property type="entry name" value="IpsF-like"/>
    <property type="match status" value="1"/>
</dbReference>
<dbReference type="Pfam" id="PF01128">
    <property type="entry name" value="IspD"/>
    <property type="match status" value="1"/>
</dbReference>
<comment type="similarity">
    <text evidence="7">Belongs to the IspD/TarI cytidylyltransferase family. IspD subfamily.</text>
</comment>
<evidence type="ECO:0000256" key="1">
    <source>
        <dbReference type="ARBA" id="ARBA00000200"/>
    </source>
</evidence>
<keyword evidence="12 14" id="KW-0456">Lyase</keyword>
<gene>
    <name evidence="14 16" type="primary">ispDF</name>
    <name evidence="16" type="ORF">GCM10008024_21930</name>
    <name evidence="17" type="ORF">SAMN05444006_11364</name>
</gene>
<dbReference type="NCBIfam" id="TIGR00151">
    <property type="entry name" value="ispF"/>
    <property type="match status" value="1"/>
</dbReference>
<dbReference type="FunFam" id="3.30.1330.50:FF:000003">
    <property type="entry name" value="2-C-methyl-D-erythritol 2,4-cyclodiphosphate synthase"/>
    <property type="match status" value="1"/>
</dbReference>
<keyword evidence="11 14" id="KW-0414">Isoprene biosynthesis</keyword>
<dbReference type="PANTHER" id="PTHR43181">
    <property type="entry name" value="2-C-METHYL-D-ERYTHRITOL 2,4-CYCLODIPHOSPHATE SYNTHASE, CHLOROPLASTIC"/>
    <property type="match status" value="1"/>
</dbReference>
<reference evidence="17 18" key="2">
    <citation type="submission" date="2016-10" db="EMBL/GenBank/DDBJ databases">
        <authorList>
            <person name="Varghese N."/>
            <person name="Submissions S."/>
        </authorList>
    </citation>
    <scope>NUCLEOTIDE SEQUENCE [LARGE SCALE GENOMIC DNA]</scope>
    <source>
        <strain evidence="17 18">DSM 24802</strain>
    </source>
</reference>
<dbReference type="InterPro" id="IPR029044">
    <property type="entry name" value="Nucleotide-diphossugar_trans"/>
</dbReference>
<dbReference type="InterPro" id="IPR001228">
    <property type="entry name" value="IspD"/>
</dbReference>
<feature type="binding site" evidence="14">
    <location>
        <begin position="237"/>
        <end position="239"/>
    </location>
    <ligand>
        <name>4-CDP-2-C-methyl-D-erythritol 2-phosphate</name>
        <dbReference type="ChEBI" id="CHEBI:57919"/>
    </ligand>
</feature>
<dbReference type="Pfam" id="PF02542">
    <property type="entry name" value="YgbB"/>
    <property type="match status" value="1"/>
</dbReference>
<dbReference type="Gene3D" id="3.30.1330.50">
    <property type="entry name" value="2-C-methyl-D-erythritol 2,4-cyclodiphosphate synthase"/>
    <property type="match status" value="1"/>
</dbReference>
<dbReference type="InterPro" id="IPR036571">
    <property type="entry name" value="MECDP_synthase_sf"/>
</dbReference>
<dbReference type="Proteomes" id="UP000199541">
    <property type="component" value="Unassembled WGS sequence"/>
</dbReference>
<comment type="similarity">
    <text evidence="14">In the C-terminal section; belongs to the IspF family.</text>
</comment>
<feature type="binding site" evidence="14">
    <location>
        <position position="239"/>
    </location>
    <ligand>
        <name>a divalent metal cation</name>
        <dbReference type="ChEBI" id="CHEBI:60240"/>
    </ligand>
</feature>
<reference evidence="16" key="1">
    <citation type="journal article" date="2014" name="Int. J. Syst. Evol. Microbiol.">
        <title>Complete genome sequence of Corynebacterium casei LMG S-19264T (=DSM 44701T), isolated from a smear-ripened cheese.</title>
        <authorList>
            <consortium name="US DOE Joint Genome Institute (JGI-PGF)"/>
            <person name="Walter F."/>
            <person name="Albersmeier A."/>
            <person name="Kalinowski J."/>
            <person name="Ruckert C."/>
        </authorList>
    </citation>
    <scope>NUCLEOTIDE SEQUENCE</scope>
    <source>
        <strain evidence="16">CGMCC 1.10859</strain>
    </source>
</reference>
<dbReference type="PROSITE" id="PS01350">
    <property type="entry name" value="ISPF"/>
    <property type="match status" value="1"/>
</dbReference>
<dbReference type="HAMAP" id="MF_01520">
    <property type="entry name" value="IspDF"/>
    <property type="match status" value="1"/>
</dbReference>
<evidence type="ECO:0000313" key="17">
    <source>
        <dbReference type="EMBL" id="SDX29842.1"/>
    </source>
</evidence>
<dbReference type="AlphaFoldDB" id="A0AAN4US38"/>
<evidence type="ECO:0000313" key="18">
    <source>
        <dbReference type="Proteomes" id="UP000199541"/>
    </source>
</evidence>
<feature type="binding site" evidence="14">
    <location>
        <position position="237"/>
    </location>
    <ligand>
        <name>a divalent metal cation</name>
        <dbReference type="ChEBI" id="CHEBI:60240"/>
    </ligand>
</feature>
<evidence type="ECO:0000256" key="2">
    <source>
        <dbReference type="ARBA" id="ARBA00001282"/>
    </source>
</evidence>
<comment type="function">
    <text evidence="14">Bifunctional enzyme that catalyzes the formation of 4-diphosphocytidyl-2-C-methyl-D-erythritol from CTP and 2-C-methyl-D-erythritol 4-phosphate (MEP) (IspD), and catalyzes the conversion of 4-diphosphocytidyl-2-C-methyl-D-erythritol 2-phosphate (CDP-ME2P) to 2-C-methyl-D-erythritol 2,4-cyclodiphosphate (ME-CPP) with a corresponding release of cytidine 5-monophosphate (CMP) (IspF).</text>
</comment>
<dbReference type="GO" id="GO:0050518">
    <property type="term" value="F:2-C-methyl-D-erythritol 4-phosphate cytidylyltransferase activity"/>
    <property type="evidence" value="ECO:0007669"/>
    <property type="project" value="UniProtKB-UniRule"/>
</dbReference>
<protein>
    <recommendedName>
        <fullName evidence="14">Bifunctional enzyme IspD/IspF</fullName>
    </recommendedName>
    <domain>
        <recommendedName>
            <fullName evidence="14">2-C-methyl-D-erythritol 4-phosphate cytidylyltransferase</fullName>
            <ecNumber evidence="14">2.7.7.60</ecNumber>
        </recommendedName>
        <alternativeName>
            <fullName evidence="14">4-diphosphocytidyl-2C-methyl-D-erythritol synthase</fullName>
        </alternativeName>
        <alternativeName>
            <fullName evidence="14">MEP cytidylyltransferase</fullName>
            <shortName evidence="14">MCT</shortName>
        </alternativeName>
    </domain>
    <domain>
        <recommendedName>
            <fullName evidence="14">2-C-methyl-D-erythritol 2,4-cyclodiphosphate synthase</fullName>
            <shortName evidence="14">MECDP-synthase</shortName>
            <shortName evidence="14">MECPP-synthase</shortName>
            <shortName evidence="14">MECPS</shortName>
            <ecNumber evidence="14">4.6.1.12</ecNumber>
        </recommendedName>
    </domain>
</protein>
<feature type="domain" description="2-C-methyl-D-erythritol 2,4-cyclodiphosphate synthase" evidence="15">
    <location>
        <begin position="230"/>
        <end position="383"/>
    </location>
</feature>
<feature type="binding site" evidence="14">
    <location>
        <begin position="263"/>
        <end position="264"/>
    </location>
    <ligand>
        <name>4-CDP-2-C-methyl-D-erythritol 2-phosphate</name>
        <dbReference type="ChEBI" id="CHEBI:57919"/>
    </ligand>
</feature>
<dbReference type="CDD" id="cd00554">
    <property type="entry name" value="MECDP_synthase"/>
    <property type="match status" value="1"/>
</dbReference>
<feature type="binding site" evidence="14">
    <location>
        <position position="271"/>
    </location>
    <ligand>
        <name>a divalent metal cation</name>
        <dbReference type="ChEBI" id="CHEBI:60240"/>
    </ligand>
</feature>
<evidence type="ECO:0000256" key="5">
    <source>
        <dbReference type="ARBA" id="ARBA00004787"/>
    </source>
</evidence>
<feature type="site" description="Transition state stabilizer" evidence="14">
    <location>
        <position position="362"/>
    </location>
</feature>
<dbReference type="GO" id="GO:0046872">
    <property type="term" value="F:metal ion binding"/>
    <property type="evidence" value="ECO:0007669"/>
    <property type="project" value="UniProtKB-KW"/>
</dbReference>
<dbReference type="HAMAP" id="MF_00107">
    <property type="entry name" value="IspF"/>
    <property type="match status" value="1"/>
</dbReference>
<keyword evidence="9 14" id="KW-0548">Nucleotidyltransferase</keyword>
<feature type="binding site" evidence="14">
    <location>
        <begin position="361"/>
        <end position="364"/>
    </location>
    <ligand>
        <name>4-CDP-2-C-methyl-D-erythritol 2-phosphate</name>
        <dbReference type="ChEBI" id="CHEBI:57919"/>
    </ligand>
</feature>
<dbReference type="InterPro" id="IPR020555">
    <property type="entry name" value="MECDP_synthase_CS"/>
</dbReference>
<comment type="cofactor">
    <cofactor evidence="3 14">
        <name>a divalent metal cation</name>
        <dbReference type="ChEBI" id="CHEBI:60240"/>
    </cofactor>
</comment>
<dbReference type="InterPro" id="IPR018294">
    <property type="entry name" value="ISPD_synthase_CS"/>
</dbReference>
<dbReference type="GO" id="GO:0019288">
    <property type="term" value="P:isopentenyl diphosphate biosynthetic process, methylerythritol 4-phosphate pathway"/>
    <property type="evidence" value="ECO:0007669"/>
    <property type="project" value="UniProtKB-UniRule"/>
</dbReference>
<feature type="site" description="Transition state stabilizer" evidence="14">
    <location>
        <position position="21"/>
    </location>
</feature>
<evidence type="ECO:0000256" key="4">
    <source>
        <dbReference type="ARBA" id="ARBA00004709"/>
    </source>
</evidence>
<feature type="site" description="Positions MEP for the nucleophilic attack" evidence="14">
    <location>
        <position position="155"/>
    </location>
</feature>
<dbReference type="PROSITE" id="PS01295">
    <property type="entry name" value="ISPD"/>
    <property type="match status" value="1"/>
</dbReference>
<evidence type="ECO:0000313" key="19">
    <source>
        <dbReference type="Proteomes" id="UP000634647"/>
    </source>
</evidence>
<dbReference type="CDD" id="cd02516">
    <property type="entry name" value="CDP-ME_synthetase"/>
    <property type="match status" value="1"/>
</dbReference>
<feature type="site" description="Transition state stabilizer" evidence="14">
    <location>
        <position position="28"/>
    </location>
</feature>
<dbReference type="EC" id="4.6.1.12" evidence="14"/>
<feature type="region of interest" description="2-C-methyl-D-erythritol 4-phosphate cytidylyltransferase" evidence="14">
    <location>
        <begin position="1"/>
        <end position="230"/>
    </location>
</feature>
<dbReference type="SUPFAM" id="SSF53448">
    <property type="entry name" value="Nucleotide-diphospho-sugar transferases"/>
    <property type="match status" value="1"/>
</dbReference>
<dbReference type="HAMAP" id="MF_00108">
    <property type="entry name" value="IspD"/>
    <property type="match status" value="1"/>
</dbReference>
<dbReference type="NCBIfam" id="NF006899">
    <property type="entry name" value="PRK09382.1"/>
    <property type="match status" value="1"/>
</dbReference>
<reference evidence="16" key="3">
    <citation type="submission" date="2023-06" db="EMBL/GenBank/DDBJ databases">
        <authorList>
            <person name="Sun Q."/>
            <person name="Zhou Y."/>
        </authorList>
    </citation>
    <scope>NUCLEOTIDE SEQUENCE</scope>
    <source>
        <strain evidence="16">CGMCC 1.10859</strain>
    </source>
</reference>
<comment type="catalytic activity">
    <reaction evidence="2 14">
        <text>2-C-methyl-D-erythritol 4-phosphate + CTP + H(+) = 4-CDP-2-C-methyl-D-erythritol + diphosphate</text>
        <dbReference type="Rhea" id="RHEA:13429"/>
        <dbReference type="ChEBI" id="CHEBI:15378"/>
        <dbReference type="ChEBI" id="CHEBI:33019"/>
        <dbReference type="ChEBI" id="CHEBI:37563"/>
        <dbReference type="ChEBI" id="CHEBI:57823"/>
        <dbReference type="ChEBI" id="CHEBI:58262"/>
        <dbReference type="EC" id="2.7.7.60"/>
    </reaction>
</comment>
<dbReference type="InterPro" id="IPR003526">
    <property type="entry name" value="MECDP_synthase"/>
</dbReference>
<evidence type="ECO:0000256" key="9">
    <source>
        <dbReference type="ARBA" id="ARBA00022695"/>
    </source>
</evidence>
<comment type="similarity">
    <text evidence="6">Belongs to the IspF family.</text>
</comment>
<dbReference type="FunFam" id="3.90.550.10:FF:000003">
    <property type="entry name" value="2-C-methyl-D-erythritol 4-phosphate cytidylyltransferase"/>
    <property type="match status" value="1"/>
</dbReference>
<feature type="binding site" evidence="14">
    <location>
        <position position="371"/>
    </location>
    <ligand>
        <name>4-CDP-2-C-methyl-D-erythritol 2-phosphate</name>
        <dbReference type="ChEBI" id="CHEBI:57919"/>
    </ligand>
</feature>
<feature type="region of interest" description="2-C-methyl-D-erythritol 2,4-cyclodiphosphate synthase" evidence="14">
    <location>
        <begin position="231"/>
        <end position="386"/>
    </location>
</feature>
<dbReference type="Proteomes" id="UP000634647">
    <property type="component" value="Unassembled WGS sequence"/>
</dbReference>
<dbReference type="Gene3D" id="3.90.550.10">
    <property type="entry name" value="Spore Coat Polysaccharide Biosynthesis Protein SpsA, Chain A"/>
    <property type="match status" value="1"/>
</dbReference>
<comment type="similarity">
    <text evidence="14">In the N-terminal section; belongs to the IspD/TarI cytidylyltransferase family. IspD subfamily.</text>
</comment>
<proteinExistence type="inferred from homology"/>
<organism evidence="16 19">
    <name type="scientific">Allgaiera indica</name>
    <dbReference type="NCBI Taxonomy" id="765699"/>
    <lineage>
        <taxon>Bacteria</taxon>
        <taxon>Pseudomonadati</taxon>
        <taxon>Pseudomonadota</taxon>
        <taxon>Alphaproteobacteria</taxon>
        <taxon>Rhodobacterales</taxon>
        <taxon>Paracoccaceae</taxon>
        <taxon>Allgaiera</taxon>
    </lineage>
</organism>
<evidence type="ECO:0000256" key="12">
    <source>
        <dbReference type="ARBA" id="ARBA00023239"/>
    </source>
</evidence>
<evidence type="ECO:0000256" key="7">
    <source>
        <dbReference type="ARBA" id="ARBA00009789"/>
    </source>
</evidence>
<feature type="binding site" evidence="14">
    <location>
        <position position="368"/>
    </location>
    <ligand>
        <name>4-CDP-2-C-methyl-D-erythritol 2-phosphate</name>
        <dbReference type="ChEBI" id="CHEBI:57919"/>
    </ligand>
</feature>
<dbReference type="InterPro" id="IPR034683">
    <property type="entry name" value="IspD/TarI"/>
</dbReference>
<keyword evidence="18" id="KW-1185">Reference proteome</keyword>
<feature type="binding site" evidence="14">
    <location>
        <begin position="285"/>
        <end position="287"/>
    </location>
    <ligand>
        <name>4-CDP-2-C-methyl-D-erythritol 2-phosphate</name>
        <dbReference type="ChEBI" id="CHEBI:57919"/>
    </ligand>
</feature>
<comment type="caution">
    <text evidence="14">Lacks conserved residue(s) required for the propagation of feature annotation.</text>
</comment>
<evidence type="ECO:0000256" key="13">
    <source>
        <dbReference type="ARBA" id="ARBA00023268"/>
    </source>
</evidence>
<evidence type="ECO:0000259" key="15">
    <source>
        <dbReference type="Pfam" id="PF02542"/>
    </source>
</evidence>
<dbReference type="EC" id="2.7.7.60" evidence="14"/>
<dbReference type="GO" id="GO:0008685">
    <property type="term" value="F:2-C-methyl-D-erythritol 2,4-cyclodiphosphate synthase activity"/>
    <property type="evidence" value="ECO:0007669"/>
    <property type="project" value="UniProtKB-UniRule"/>
</dbReference>
<feature type="site" description="Positions MEP for the nucleophilic attack" evidence="14">
    <location>
        <position position="208"/>
    </location>
</feature>
<comment type="pathway">
    <text evidence="5 14">Isoprenoid biosynthesis; isopentenyl diphosphate biosynthesis via DXP pathway; isopentenyl diphosphate from 1-deoxy-D-xylulose 5-phosphate: step 2/6.</text>
</comment>
<accession>A0AAN4US38</accession>
<dbReference type="InterPro" id="IPR026596">
    <property type="entry name" value="IspD/F"/>
</dbReference>
<evidence type="ECO:0000256" key="8">
    <source>
        <dbReference type="ARBA" id="ARBA00022679"/>
    </source>
</evidence>
<evidence type="ECO:0000256" key="14">
    <source>
        <dbReference type="HAMAP-Rule" id="MF_01520"/>
    </source>
</evidence>
<keyword evidence="8 14" id="KW-0808">Transferase</keyword>
<dbReference type="EMBL" id="FNOB01000013">
    <property type="protein sequence ID" value="SDX29842.1"/>
    <property type="molecule type" value="Genomic_DNA"/>
</dbReference>
<dbReference type="NCBIfam" id="TIGR00453">
    <property type="entry name" value="ispD"/>
    <property type="match status" value="1"/>
</dbReference>
<sequence length="386" mass="40910">MTTAAAPETAAIIVAAGRGLRAGGGLPKQWRDLGGRPVLARTIEAFRRAPAIGRLVLVLHPEDRDRAAALIRPEDLIVSGGDTRAKSVKNALEALVDTNVSRVLIHDGARPLIGLDLIARMQAALDGATAAAPALPLTDALWRGEEGRVAETLPRDGLWRAQTPQAFHFAPILAAHRAYPGGAADDVEVARAAGLDVRIVEGEEDNLKLTVAADFARAEAILARGRNMEIRSGNGFDVHAFGPGDHVWLGGVKIPHSQGLVGHSDADVGMHALTDALYGALAEGDIGRHFPPSDPQWKGAASHVFLAHAIGLVRARGFRLANCDVTLICEHPKIGPHAIEMQRELSRIMEVEMDRVSVKATTSERLGFTGREEGIAALATALLVPA</sequence>
<evidence type="ECO:0000256" key="10">
    <source>
        <dbReference type="ARBA" id="ARBA00022723"/>
    </source>
</evidence>